<feature type="domain" description="Glycosyl transferase family 3 N-terminal" evidence="11">
    <location>
        <begin position="5"/>
        <end position="65"/>
    </location>
</feature>
<keyword evidence="3 9" id="KW-0328">Glycosyltransferase</keyword>
<evidence type="ECO:0000256" key="3">
    <source>
        <dbReference type="ARBA" id="ARBA00022676"/>
    </source>
</evidence>
<dbReference type="InterPro" id="IPR035902">
    <property type="entry name" value="Nuc_phospho_transferase"/>
</dbReference>
<evidence type="ECO:0000256" key="1">
    <source>
        <dbReference type="ARBA" id="ARBA00004907"/>
    </source>
</evidence>
<comment type="similarity">
    <text evidence="8">In the C-terminal section; belongs to the anthranilate phosphoribosyltransferase family.</text>
</comment>
<comment type="cofactor">
    <cofactor evidence="9">
        <name>Mg(2+)</name>
        <dbReference type="ChEBI" id="CHEBI:18420"/>
    </cofactor>
    <text evidence="9">Binds 2 magnesium ions per monomer.</text>
</comment>
<evidence type="ECO:0000259" key="11">
    <source>
        <dbReference type="Pfam" id="PF02885"/>
    </source>
</evidence>
<keyword evidence="4 9" id="KW-0808">Transferase</keyword>
<feature type="domain" description="Glycosyl transferase family 3" evidence="10">
    <location>
        <begin position="77"/>
        <end position="328"/>
    </location>
</feature>
<reference evidence="13" key="1">
    <citation type="submission" date="2017-06" db="EMBL/GenBank/DDBJ databases">
        <authorList>
            <person name="Varghese N."/>
            <person name="Submissions S."/>
        </authorList>
    </citation>
    <scope>NUCLEOTIDE SEQUENCE [LARGE SCALE GENOMIC DNA]</scope>
    <source>
        <strain evidence="13">DSM 15668</strain>
    </source>
</reference>
<feature type="binding site" evidence="9">
    <location>
        <position position="92"/>
    </location>
    <ligand>
        <name>5-phospho-alpha-D-ribose 1-diphosphate</name>
        <dbReference type="ChEBI" id="CHEBI:58017"/>
    </ligand>
</feature>
<dbReference type="GO" id="GO:0000162">
    <property type="term" value="P:L-tryptophan biosynthetic process"/>
    <property type="evidence" value="ECO:0007669"/>
    <property type="project" value="UniProtKB-UniRule"/>
</dbReference>
<keyword evidence="6 9" id="KW-0057">Aromatic amino acid biosynthesis</keyword>
<evidence type="ECO:0000256" key="9">
    <source>
        <dbReference type="HAMAP-Rule" id="MF_00211"/>
    </source>
</evidence>
<dbReference type="Proteomes" id="UP000198405">
    <property type="component" value="Unassembled WGS sequence"/>
</dbReference>
<evidence type="ECO:0000256" key="4">
    <source>
        <dbReference type="ARBA" id="ARBA00022679"/>
    </source>
</evidence>
<comment type="pathway">
    <text evidence="1 9">Amino-acid biosynthesis; L-tryptophan biosynthesis; L-tryptophan from chorismate: step 2/5.</text>
</comment>
<accession>A0A238YG50</accession>
<dbReference type="FunFam" id="3.40.1030.10:FF:000002">
    <property type="entry name" value="Anthranilate phosphoribosyltransferase"/>
    <property type="match status" value="1"/>
</dbReference>
<keyword evidence="2 9" id="KW-0028">Amino-acid biosynthesis</keyword>
<feature type="binding site" evidence="9">
    <location>
        <begin position="94"/>
        <end position="97"/>
    </location>
    <ligand>
        <name>5-phospho-alpha-D-ribose 1-diphosphate</name>
        <dbReference type="ChEBI" id="CHEBI:58017"/>
    </ligand>
</feature>
<comment type="catalytic activity">
    <reaction evidence="7 9">
        <text>N-(5-phospho-beta-D-ribosyl)anthranilate + diphosphate = 5-phospho-alpha-D-ribose 1-diphosphate + anthranilate</text>
        <dbReference type="Rhea" id="RHEA:11768"/>
        <dbReference type="ChEBI" id="CHEBI:16567"/>
        <dbReference type="ChEBI" id="CHEBI:18277"/>
        <dbReference type="ChEBI" id="CHEBI:33019"/>
        <dbReference type="ChEBI" id="CHEBI:58017"/>
        <dbReference type="EC" id="2.4.2.18"/>
    </reaction>
</comment>
<evidence type="ECO:0000256" key="6">
    <source>
        <dbReference type="ARBA" id="ARBA00023141"/>
    </source>
</evidence>
<dbReference type="Gene3D" id="3.40.1030.10">
    <property type="entry name" value="Nucleoside phosphorylase/phosphoribosyltransferase catalytic domain"/>
    <property type="match status" value="1"/>
</dbReference>
<feature type="binding site" evidence="9">
    <location>
        <begin position="87"/>
        <end position="88"/>
    </location>
    <ligand>
        <name>5-phospho-alpha-D-ribose 1-diphosphate</name>
        <dbReference type="ChEBI" id="CHEBI:58017"/>
    </ligand>
</feature>
<keyword evidence="9" id="KW-0479">Metal-binding</keyword>
<comment type="subunit">
    <text evidence="9">Homodimer.</text>
</comment>
<dbReference type="AlphaFoldDB" id="A0A238YG50"/>
<dbReference type="HAMAP" id="MF_00211">
    <property type="entry name" value="TrpD"/>
    <property type="match status" value="1"/>
</dbReference>
<evidence type="ECO:0000256" key="2">
    <source>
        <dbReference type="ARBA" id="ARBA00022605"/>
    </source>
</evidence>
<evidence type="ECO:0000313" key="13">
    <source>
        <dbReference type="Proteomes" id="UP000198405"/>
    </source>
</evidence>
<dbReference type="NCBIfam" id="TIGR01245">
    <property type="entry name" value="trpD"/>
    <property type="match status" value="1"/>
</dbReference>
<dbReference type="Pfam" id="PF00591">
    <property type="entry name" value="Glycos_transf_3"/>
    <property type="match status" value="1"/>
</dbReference>
<keyword evidence="13" id="KW-1185">Reference proteome</keyword>
<feature type="binding site" evidence="9">
    <location>
        <position position="230"/>
    </location>
    <ligand>
        <name>Mg(2+)</name>
        <dbReference type="ChEBI" id="CHEBI:18420"/>
        <label>1</label>
    </ligand>
</feature>
<dbReference type="RefSeq" id="WP_089322674.1">
    <property type="nucleotide sequence ID" value="NZ_FZOB01000003.1"/>
</dbReference>
<dbReference type="SUPFAM" id="SSF52418">
    <property type="entry name" value="Nucleoside phosphorylase/phosphoribosyltransferase catalytic domain"/>
    <property type="match status" value="1"/>
</dbReference>
<dbReference type="GO" id="GO:0005829">
    <property type="term" value="C:cytosol"/>
    <property type="evidence" value="ECO:0007669"/>
    <property type="project" value="TreeGrafter"/>
</dbReference>
<protein>
    <recommendedName>
        <fullName evidence="9">Anthranilate phosphoribosyltransferase</fullName>
        <ecNumber evidence="9">2.4.2.18</ecNumber>
    </recommendedName>
</protein>
<dbReference type="OrthoDB" id="9806430at2"/>
<name>A0A238YG50_9BACT</name>
<feature type="binding site" evidence="9">
    <location>
        <position position="229"/>
    </location>
    <ligand>
        <name>Mg(2+)</name>
        <dbReference type="ChEBI" id="CHEBI:18420"/>
        <label>2</label>
    </ligand>
</feature>
<organism evidence="12 13">
    <name type="scientific">Desulfurobacterium atlanticum</name>
    <dbReference type="NCBI Taxonomy" id="240169"/>
    <lineage>
        <taxon>Bacteria</taxon>
        <taxon>Pseudomonadati</taxon>
        <taxon>Aquificota</taxon>
        <taxon>Aquificia</taxon>
        <taxon>Desulfurobacteriales</taxon>
        <taxon>Desulfurobacteriaceae</taxon>
        <taxon>Desulfurobacterium</taxon>
    </lineage>
</organism>
<dbReference type="InterPro" id="IPR017459">
    <property type="entry name" value="Glycosyl_Trfase_fam3_N_dom"/>
</dbReference>
<dbReference type="PANTHER" id="PTHR43285:SF2">
    <property type="entry name" value="ANTHRANILATE PHOSPHORIBOSYLTRANSFERASE"/>
    <property type="match status" value="1"/>
</dbReference>
<dbReference type="InterPro" id="IPR036320">
    <property type="entry name" value="Glycosyl_Trfase_fam3_N_dom_sf"/>
</dbReference>
<dbReference type="InterPro" id="IPR005940">
    <property type="entry name" value="Anthranilate_Pribosyl_Tfrase"/>
</dbReference>
<keyword evidence="5 9" id="KW-0822">Tryptophan biosynthesis</keyword>
<dbReference type="Gene3D" id="1.20.970.10">
    <property type="entry name" value="Transferase, Pyrimidine Nucleoside Phosphorylase, Chain C"/>
    <property type="match status" value="1"/>
</dbReference>
<feature type="binding site" evidence="9">
    <location>
        <position position="96"/>
    </location>
    <ligand>
        <name>Mg(2+)</name>
        <dbReference type="ChEBI" id="CHEBI:18420"/>
        <label>1</label>
    </ligand>
</feature>
<keyword evidence="9" id="KW-0460">Magnesium</keyword>
<dbReference type="EC" id="2.4.2.18" evidence="9"/>
<dbReference type="InterPro" id="IPR000312">
    <property type="entry name" value="Glycosyl_Trfase_fam3"/>
</dbReference>
<proteinExistence type="inferred from homology"/>
<dbReference type="SUPFAM" id="SSF47648">
    <property type="entry name" value="Nucleoside phosphorylase/phosphoribosyltransferase N-terminal domain"/>
    <property type="match status" value="1"/>
</dbReference>
<evidence type="ECO:0000256" key="5">
    <source>
        <dbReference type="ARBA" id="ARBA00022822"/>
    </source>
</evidence>
<evidence type="ECO:0000256" key="7">
    <source>
        <dbReference type="ARBA" id="ARBA00052328"/>
    </source>
</evidence>
<feature type="binding site" evidence="9">
    <location>
        <position position="230"/>
    </location>
    <ligand>
        <name>Mg(2+)</name>
        <dbReference type="ChEBI" id="CHEBI:18420"/>
        <label>2</label>
    </ligand>
</feature>
<feature type="binding site" evidence="9">
    <location>
        <position position="84"/>
    </location>
    <ligand>
        <name>anthranilate</name>
        <dbReference type="ChEBI" id="CHEBI:16567"/>
        <label>1</label>
    </ligand>
</feature>
<sequence length="343" mass="36715">MEFKTLLDSVIEGQHLSFKDTQGLFNNIMDGKLSEAQIAGILVALRMKGETVDEIAAAASVMRAKSRKVPLSDDMRNKVVDTCGTGGDLKGTFNISTTVAFVLAAGGVPVAKHGNRSVSSKCGSADILEALGVKIDLPPEGVAKCIEETGFGFMFAPVFHPAMANVVKPRKDLGVRTIFNILGPLTNPAGAKKQLMGVFNGDLTEKLAKVLSVLGVERACVVHGFDGMDEITICDRTKITELSNGKIESYIVAPEDFGFKRADISDIKAFDTTGENKLLVEKILKGEDDSPKRDMVALNAGFGFYVAGVVHSPLEGVKKALDLLASGKPYEILKKVSQVSYFL</sequence>
<dbReference type="Pfam" id="PF02885">
    <property type="entry name" value="Glycos_trans_3N"/>
    <property type="match status" value="1"/>
</dbReference>
<evidence type="ECO:0000259" key="10">
    <source>
        <dbReference type="Pfam" id="PF00591"/>
    </source>
</evidence>
<gene>
    <name evidence="9" type="primary">trpD</name>
    <name evidence="12" type="ORF">SAMN06265340_103128</name>
</gene>
<feature type="binding site" evidence="9">
    <location>
        <begin position="112"/>
        <end position="120"/>
    </location>
    <ligand>
        <name>5-phospho-alpha-D-ribose 1-diphosphate</name>
        <dbReference type="ChEBI" id="CHEBI:58017"/>
    </ligand>
</feature>
<feature type="binding site" evidence="9">
    <location>
        <position position="170"/>
    </location>
    <ligand>
        <name>anthranilate</name>
        <dbReference type="ChEBI" id="CHEBI:16567"/>
        <label>2</label>
    </ligand>
</feature>
<comment type="function">
    <text evidence="9">Catalyzes the transfer of the phosphoribosyl group of 5-phosphorylribose-1-pyrophosphate (PRPP) to anthranilate to yield N-(5'-phosphoribosyl)-anthranilate (PRA).</text>
</comment>
<comment type="caution">
    <text evidence="9">Lacks conserved residue(s) required for the propagation of feature annotation.</text>
</comment>
<feature type="binding site" evidence="9">
    <location>
        <position position="84"/>
    </location>
    <ligand>
        <name>5-phospho-alpha-D-ribose 1-diphosphate</name>
        <dbReference type="ChEBI" id="CHEBI:58017"/>
    </ligand>
</feature>
<dbReference type="PANTHER" id="PTHR43285">
    <property type="entry name" value="ANTHRANILATE PHOSPHORIBOSYLTRANSFERASE"/>
    <property type="match status" value="1"/>
</dbReference>
<comment type="similarity">
    <text evidence="9">Belongs to the anthranilate phosphoribosyltransferase family.</text>
</comment>
<feature type="binding site" evidence="9">
    <location>
        <position position="115"/>
    </location>
    <ligand>
        <name>anthranilate</name>
        <dbReference type="ChEBI" id="CHEBI:16567"/>
        <label>1</label>
    </ligand>
</feature>
<evidence type="ECO:0000313" key="12">
    <source>
        <dbReference type="EMBL" id="SNR70165.1"/>
    </source>
</evidence>
<dbReference type="EMBL" id="FZOB01000003">
    <property type="protein sequence ID" value="SNR70165.1"/>
    <property type="molecule type" value="Genomic_DNA"/>
</dbReference>
<dbReference type="UniPathway" id="UPA00035">
    <property type="reaction ID" value="UER00041"/>
</dbReference>
<evidence type="ECO:0000256" key="8">
    <source>
        <dbReference type="ARBA" id="ARBA00061188"/>
    </source>
</evidence>
<dbReference type="GO" id="GO:0000287">
    <property type="term" value="F:magnesium ion binding"/>
    <property type="evidence" value="ECO:0007669"/>
    <property type="project" value="UniProtKB-UniRule"/>
</dbReference>
<dbReference type="GO" id="GO:0004048">
    <property type="term" value="F:anthranilate phosphoribosyltransferase activity"/>
    <property type="evidence" value="ECO:0007669"/>
    <property type="project" value="UniProtKB-UniRule"/>
</dbReference>
<feature type="binding site" evidence="9">
    <location>
        <position position="124"/>
    </location>
    <ligand>
        <name>5-phospho-alpha-D-ribose 1-diphosphate</name>
        <dbReference type="ChEBI" id="CHEBI:58017"/>
    </ligand>
</feature>